<evidence type="ECO:0000313" key="1">
    <source>
        <dbReference type="EMBL" id="AQP45484.1"/>
    </source>
</evidence>
<dbReference type="PANTHER" id="PTHR46211">
    <property type="entry name" value="GLYCEROPHOSPHORYL DIESTER PHOSPHODIESTERASE"/>
    <property type="match status" value="1"/>
</dbReference>
<dbReference type="InterPro" id="IPR030395">
    <property type="entry name" value="GP_PDE_dom"/>
</dbReference>
<keyword evidence="2" id="KW-1185">Reference proteome</keyword>
<reference evidence="1 2" key="1">
    <citation type="journal article" date="2016" name="Int. J. Syst. Evol. Microbiol.">
        <title>Tessaracoccus flavus sp. nov., isolated from the drainage system of a lindane-producing factory.</title>
        <authorList>
            <person name="Kumari R."/>
            <person name="Singh P."/>
            <person name="Schumann P."/>
            <person name="Lal R."/>
        </authorList>
    </citation>
    <scope>NUCLEOTIDE SEQUENCE [LARGE SCALE GENOMIC DNA]</scope>
    <source>
        <strain evidence="1 2">RP1T</strain>
    </source>
</reference>
<organism evidence="1 2">
    <name type="scientific">Tessaracoccus flavus</name>
    <dbReference type="NCBI Taxonomy" id="1610493"/>
    <lineage>
        <taxon>Bacteria</taxon>
        <taxon>Bacillati</taxon>
        <taxon>Actinomycetota</taxon>
        <taxon>Actinomycetes</taxon>
        <taxon>Propionibacteriales</taxon>
        <taxon>Propionibacteriaceae</taxon>
        <taxon>Tessaracoccus</taxon>
    </lineage>
</organism>
<dbReference type="PROSITE" id="PS51704">
    <property type="entry name" value="GP_PDE"/>
    <property type="match status" value="1"/>
</dbReference>
<proteinExistence type="predicted"/>
<dbReference type="AlphaFoldDB" id="A0A1Q2CH98"/>
<dbReference type="SUPFAM" id="SSF51695">
    <property type="entry name" value="PLC-like phosphodiesterases"/>
    <property type="match status" value="1"/>
</dbReference>
<dbReference type="Proteomes" id="UP000188324">
    <property type="component" value="Chromosome"/>
</dbReference>
<dbReference type="STRING" id="1610493.RPIT_12285"/>
<sequence length="242" mass="26815">MTAIWGHRGASAYAPENTLASFQQAIQLGVDGVELDVQRTADGHIVAIHDESVNRTSNGFGRVVDMTLDELRHLDFAHGFAGRRNVKIPTLQEVLELFRETTLTVNIELKNTIVLYPGMEDDVVRIVNEFGMLDRVIISSFNHYSLANLRGKIPPQHVGALTSDGLFEPWRYVSWLGAGAIHPHFAALQQPDYVWLCHEAGIKVHTWTVNKDEDAIALAAKGVDAIITNLPDRVARAVHGPR</sequence>
<name>A0A1Q2CH98_9ACTN</name>
<protein>
    <submittedName>
        <fullName evidence="1">Uncharacterized protein</fullName>
    </submittedName>
</protein>
<dbReference type="EMBL" id="CP019605">
    <property type="protein sequence ID" value="AQP45484.1"/>
    <property type="molecule type" value="Genomic_DNA"/>
</dbReference>
<gene>
    <name evidence="1" type="ORF">RPIT_12285</name>
</gene>
<accession>A0A1Q2CH98</accession>
<dbReference type="GO" id="GO:0008081">
    <property type="term" value="F:phosphoric diester hydrolase activity"/>
    <property type="evidence" value="ECO:0007669"/>
    <property type="project" value="InterPro"/>
</dbReference>
<evidence type="ECO:0000313" key="2">
    <source>
        <dbReference type="Proteomes" id="UP000188324"/>
    </source>
</evidence>
<dbReference type="KEGG" id="tfl:RPIT_12285"/>
<dbReference type="CDD" id="cd08563">
    <property type="entry name" value="GDPD_TtGDE_like"/>
    <property type="match status" value="1"/>
</dbReference>
<dbReference type="GO" id="GO:0006629">
    <property type="term" value="P:lipid metabolic process"/>
    <property type="evidence" value="ECO:0007669"/>
    <property type="project" value="InterPro"/>
</dbReference>
<dbReference type="RefSeq" id="WP_162274552.1">
    <property type="nucleotide sequence ID" value="NZ_CP019605.1"/>
</dbReference>
<dbReference type="InterPro" id="IPR017946">
    <property type="entry name" value="PLC-like_Pdiesterase_TIM-brl"/>
</dbReference>
<dbReference type="PANTHER" id="PTHR46211:SF1">
    <property type="entry name" value="GLYCEROPHOSPHODIESTER PHOSPHODIESTERASE, CYTOPLASMIC"/>
    <property type="match status" value="1"/>
</dbReference>
<dbReference type="Pfam" id="PF03009">
    <property type="entry name" value="GDPD"/>
    <property type="match status" value="1"/>
</dbReference>
<dbReference type="Gene3D" id="3.20.20.190">
    <property type="entry name" value="Phosphatidylinositol (PI) phosphodiesterase"/>
    <property type="match status" value="1"/>
</dbReference>